<keyword evidence="11" id="KW-1185">Reference proteome</keyword>
<feature type="domain" description="RNA polymerase sigma-70 region 2" evidence="8">
    <location>
        <begin position="20"/>
        <end position="85"/>
    </location>
</feature>
<name>A0ABV7YNL5_9ACTN</name>
<dbReference type="PANTHER" id="PTHR43133:SF65">
    <property type="entry name" value="ECF RNA POLYMERASE SIGMA FACTOR SIGG"/>
    <property type="match status" value="1"/>
</dbReference>
<dbReference type="Gene3D" id="1.10.1740.10">
    <property type="match status" value="1"/>
</dbReference>
<evidence type="ECO:0000259" key="8">
    <source>
        <dbReference type="Pfam" id="PF04542"/>
    </source>
</evidence>
<dbReference type="NCBIfam" id="TIGR02960">
    <property type="entry name" value="SigX5"/>
    <property type="match status" value="1"/>
</dbReference>
<dbReference type="SUPFAM" id="SSF88659">
    <property type="entry name" value="Sigma3 and sigma4 domains of RNA polymerase sigma factors"/>
    <property type="match status" value="1"/>
</dbReference>
<evidence type="ECO:0000313" key="10">
    <source>
        <dbReference type="EMBL" id="MFC3766311.1"/>
    </source>
</evidence>
<dbReference type="Pfam" id="PF04542">
    <property type="entry name" value="Sigma70_r2"/>
    <property type="match status" value="1"/>
</dbReference>
<dbReference type="InterPro" id="IPR000838">
    <property type="entry name" value="RNA_pol_sigma70_ECF_CS"/>
</dbReference>
<gene>
    <name evidence="10" type="ORF">ACFOUW_36165</name>
</gene>
<keyword evidence="10" id="KW-0808">Transferase</keyword>
<comment type="similarity">
    <text evidence="1 7">Belongs to the sigma-70 factor family. ECF subfamily.</text>
</comment>
<evidence type="ECO:0000256" key="3">
    <source>
        <dbReference type="ARBA" id="ARBA00023015"/>
    </source>
</evidence>
<evidence type="ECO:0000313" key="11">
    <source>
        <dbReference type="Proteomes" id="UP001595699"/>
    </source>
</evidence>
<evidence type="ECO:0000256" key="4">
    <source>
        <dbReference type="ARBA" id="ARBA00023082"/>
    </source>
</evidence>
<keyword evidence="3 7" id="KW-0805">Transcription regulation</keyword>
<dbReference type="NCBIfam" id="TIGR02937">
    <property type="entry name" value="sigma70-ECF"/>
    <property type="match status" value="1"/>
</dbReference>
<dbReference type="InterPro" id="IPR013324">
    <property type="entry name" value="RNA_pol_sigma_r3/r4-like"/>
</dbReference>
<evidence type="ECO:0000256" key="1">
    <source>
        <dbReference type="ARBA" id="ARBA00010641"/>
    </source>
</evidence>
<dbReference type="InterPro" id="IPR039425">
    <property type="entry name" value="RNA_pol_sigma-70-like"/>
</dbReference>
<dbReference type="Gene3D" id="1.10.10.10">
    <property type="entry name" value="Winged helix-like DNA-binding domain superfamily/Winged helix DNA-binding domain"/>
    <property type="match status" value="1"/>
</dbReference>
<dbReference type="GO" id="GO:0003899">
    <property type="term" value="F:DNA-directed RNA polymerase activity"/>
    <property type="evidence" value="ECO:0007669"/>
    <property type="project" value="UniProtKB-EC"/>
</dbReference>
<evidence type="ECO:0000256" key="5">
    <source>
        <dbReference type="ARBA" id="ARBA00023125"/>
    </source>
</evidence>
<dbReference type="Proteomes" id="UP001595699">
    <property type="component" value="Unassembled WGS sequence"/>
</dbReference>
<dbReference type="SUPFAM" id="SSF54427">
    <property type="entry name" value="NTF2-like"/>
    <property type="match status" value="1"/>
</dbReference>
<organism evidence="10 11">
    <name type="scientific">Tenggerimyces flavus</name>
    <dbReference type="NCBI Taxonomy" id="1708749"/>
    <lineage>
        <taxon>Bacteria</taxon>
        <taxon>Bacillati</taxon>
        <taxon>Actinomycetota</taxon>
        <taxon>Actinomycetes</taxon>
        <taxon>Propionibacteriales</taxon>
        <taxon>Nocardioidaceae</taxon>
        <taxon>Tenggerimyces</taxon>
    </lineage>
</organism>
<keyword evidence="4 7" id="KW-0731">Sigma factor</keyword>
<dbReference type="InterPro" id="IPR014284">
    <property type="entry name" value="RNA_pol_sigma-70_dom"/>
</dbReference>
<feature type="domain" description="RNA polymerase sigma factor 70 region 4 type 2" evidence="9">
    <location>
        <begin position="135"/>
        <end position="185"/>
    </location>
</feature>
<dbReference type="InterPro" id="IPR007627">
    <property type="entry name" value="RNA_pol_sigma70_r2"/>
</dbReference>
<evidence type="ECO:0000256" key="2">
    <source>
        <dbReference type="ARBA" id="ARBA00011344"/>
    </source>
</evidence>
<keyword evidence="10" id="KW-0548">Nucleotidyltransferase</keyword>
<dbReference type="Gene3D" id="3.10.450.50">
    <property type="match status" value="1"/>
</dbReference>
<evidence type="ECO:0000256" key="6">
    <source>
        <dbReference type="ARBA" id="ARBA00023163"/>
    </source>
</evidence>
<dbReference type="RefSeq" id="WP_205117929.1">
    <property type="nucleotide sequence ID" value="NZ_JAFBCM010000001.1"/>
</dbReference>
<dbReference type="InterPro" id="IPR014305">
    <property type="entry name" value="RNA_pol_sigma-G_actinobac"/>
</dbReference>
<dbReference type="InterPro" id="IPR036388">
    <property type="entry name" value="WH-like_DNA-bd_sf"/>
</dbReference>
<dbReference type="Pfam" id="PF08281">
    <property type="entry name" value="Sigma70_r4_2"/>
    <property type="match status" value="1"/>
</dbReference>
<dbReference type="InterPro" id="IPR013325">
    <property type="entry name" value="RNA_pol_sigma_r2"/>
</dbReference>
<dbReference type="NCBIfam" id="NF006089">
    <property type="entry name" value="PRK08241.1"/>
    <property type="match status" value="1"/>
</dbReference>
<dbReference type="InterPro" id="IPR032710">
    <property type="entry name" value="NTF2-like_dom_sf"/>
</dbReference>
<accession>A0ABV7YNL5</accession>
<sequence>MTDDVTAAVQAGDEAAFGRLVGKHQRELQVHSYRMLGSFEESQDLTQETFLRAWTGRATYRGDAPVRAWLYKIATNACLDFLAKHPRPRLTAPEGSPPVSVPWLQPYPDELLENLAAPDDTPDAMVVAKETIELAFLTAIQHLRPKERAVLILRDVLGWPAKNAAATLDTTVAAVNSALQRARLTMRTQLPERRADWLADPSAEDLAVLRRFMTALERVDEHALATLLAEDAIVGHQGHAGGNLEAVPVWYSGRQTIVEGWEPILRGPHAQEFRLMETRANRQLALGAYIRPAGSSGPFLPFVVELVRISGGELVELMAYGPELFDAFGLPRELS</sequence>
<proteinExistence type="inferred from homology"/>
<dbReference type="SUPFAM" id="SSF88946">
    <property type="entry name" value="Sigma2 domain of RNA polymerase sigma factors"/>
    <property type="match status" value="1"/>
</dbReference>
<keyword evidence="6 7" id="KW-0804">Transcription</keyword>
<dbReference type="EMBL" id="JBHRZH010000051">
    <property type="protein sequence ID" value="MFC3766311.1"/>
    <property type="molecule type" value="Genomic_DNA"/>
</dbReference>
<keyword evidence="5 7" id="KW-0238">DNA-binding</keyword>
<protein>
    <recommendedName>
        <fullName evidence="7">RNA polymerase sigma factor</fullName>
    </recommendedName>
</protein>
<comment type="caution">
    <text evidence="10">The sequence shown here is derived from an EMBL/GenBank/DDBJ whole genome shotgun (WGS) entry which is preliminary data.</text>
</comment>
<reference evidence="11" key="1">
    <citation type="journal article" date="2019" name="Int. J. Syst. Evol. Microbiol.">
        <title>The Global Catalogue of Microorganisms (GCM) 10K type strain sequencing project: providing services to taxonomists for standard genome sequencing and annotation.</title>
        <authorList>
            <consortium name="The Broad Institute Genomics Platform"/>
            <consortium name="The Broad Institute Genome Sequencing Center for Infectious Disease"/>
            <person name="Wu L."/>
            <person name="Ma J."/>
        </authorList>
    </citation>
    <scope>NUCLEOTIDE SEQUENCE [LARGE SCALE GENOMIC DNA]</scope>
    <source>
        <strain evidence="11">CGMCC 4.7241</strain>
    </source>
</reference>
<evidence type="ECO:0000259" key="9">
    <source>
        <dbReference type="Pfam" id="PF08281"/>
    </source>
</evidence>
<evidence type="ECO:0000256" key="7">
    <source>
        <dbReference type="RuleBase" id="RU000716"/>
    </source>
</evidence>
<comment type="subunit">
    <text evidence="2">Interacts transiently with the RNA polymerase catalytic core formed by RpoA, RpoB, RpoC and RpoZ (2 alpha, 1 beta, 1 beta' and 1 omega subunit) to form the RNA polymerase holoenzyme that can initiate transcription.</text>
</comment>
<dbReference type="InterPro" id="IPR013249">
    <property type="entry name" value="RNA_pol_sigma70_r4_t2"/>
</dbReference>
<dbReference type="PANTHER" id="PTHR43133">
    <property type="entry name" value="RNA POLYMERASE ECF-TYPE SIGMA FACTO"/>
    <property type="match status" value="1"/>
</dbReference>
<dbReference type="PROSITE" id="PS01063">
    <property type="entry name" value="SIGMA70_ECF"/>
    <property type="match status" value="1"/>
</dbReference>